<proteinExistence type="predicted"/>
<protein>
    <recommendedName>
        <fullName evidence="1">Reverse transcriptase domain-containing protein</fullName>
    </recommendedName>
</protein>
<dbReference type="PANTHER" id="PTHR33332">
    <property type="entry name" value="REVERSE TRANSCRIPTASE DOMAIN-CONTAINING PROTEIN"/>
    <property type="match status" value="1"/>
</dbReference>
<organism evidence="2">
    <name type="scientific">Graphocephala atropunctata</name>
    <dbReference type="NCBI Taxonomy" id="36148"/>
    <lineage>
        <taxon>Eukaryota</taxon>
        <taxon>Metazoa</taxon>
        <taxon>Ecdysozoa</taxon>
        <taxon>Arthropoda</taxon>
        <taxon>Hexapoda</taxon>
        <taxon>Insecta</taxon>
        <taxon>Pterygota</taxon>
        <taxon>Neoptera</taxon>
        <taxon>Paraneoptera</taxon>
        <taxon>Hemiptera</taxon>
        <taxon>Auchenorrhyncha</taxon>
        <taxon>Membracoidea</taxon>
        <taxon>Cicadellidae</taxon>
        <taxon>Cicadellinae</taxon>
        <taxon>Cicadellini</taxon>
        <taxon>Graphocephala</taxon>
    </lineage>
</organism>
<accession>A0A1B6M7B9</accession>
<feature type="non-terminal residue" evidence="2">
    <location>
        <position position="1"/>
    </location>
</feature>
<evidence type="ECO:0000313" key="2">
    <source>
        <dbReference type="EMBL" id="JAT31847.1"/>
    </source>
</evidence>
<name>A0A1B6M7B9_9HEMI</name>
<dbReference type="Pfam" id="PF00078">
    <property type="entry name" value="RVT_1"/>
    <property type="match status" value="1"/>
</dbReference>
<gene>
    <name evidence="2" type="ORF">g.25628</name>
</gene>
<reference evidence="2" key="1">
    <citation type="submission" date="2015-11" db="EMBL/GenBank/DDBJ databases">
        <title>De novo transcriptome assembly of four potential Pierce s Disease insect vectors from Arizona vineyards.</title>
        <authorList>
            <person name="Tassone E.E."/>
        </authorList>
    </citation>
    <scope>NUCLEOTIDE SEQUENCE</scope>
</reference>
<dbReference type="EMBL" id="GEBQ01008130">
    <property type="protein sequence ID" value="JAT31847.1"/>
    <property type="molecule type" value="Transcribed_RNA"/>
</dbReference>
<dbReference type="GO" id="GO:0071897">
    <property type="term" value="P:DNA biosynthetic process"/>
    <property type="evidence" value="ECO:0007669"/>
    <property type="project" value="UniProtKB-ARBA"/>
</dbReference>
<feature type="domain" description="Reverse transcriptase" evidence="1">
    <location>
        <begin position="255"/>
        <end position="522"/>
    </location>
</feature>
<evidence type="ECO:0000259" key="1">
    <source>
        <dbReference type="PROSITE" id="PS50878"/>
    </source>
</evidence>
<dbReference type="PROSITE" id="PS50878">
    <property type="entry name" value="RT_POL"/>
    <property type="match status" value="1"/>
</dbReference>
<dbReference type="InterPro" id="IPR000477">
    <property type="entry name" value="RT_dom"/>
</dbReference>
<dbReference type="InterPro" id="IPR043502">
    <property type="entry name" value="DNA/RNA_pol_sf"/>
</dbReference>
<dbReference type="CDD" id="cd01650">
    <property type="entry name" value="RT_nLTR_like"/>
    <property type="match status" value="1"/>
</dbReference>
<dbReference type="SUPFAM" id="SSF56672">
    <property type="entry name" value="DNA/RNA polymerases"/>
    <property type="match status" value="1"/>
</dbReference>
<sequence length="716" mass="83470">KCRFFPTKRIPYFLESLGKNMQNVLLNKSVNENYKDFLTSFTLSFNEVYPSRMVKFNSKQKQQKWQTQGIRVSSENKRRLHKLSKTCRQESFLIYFRKYKQIFKKVIAQAKKCCNTNYIIKSNNKNKAMWKVVKDELGLEAREKFDLEIDFSGKVISDPLEIAEYFNEEFSNIKEILNVPNTHCSNKNYIISNYTTLQDDSIKLKNFSFTNKNEVKTAILNLNNSNACGWDEIPTKLLKWSVDRISEILANLINQSMLEGIFPDLLKFSEIKPIYKKDSKKCSRNYRPISLLSNISKVYEKIIHTRLSNYFESNTKLCPEQFGFRRNLSTQEALFTFVSSILEALDGSQLTAGVFCDLSRAFDCVDHKLLLAKLKNMGIEGTALKLLTSYLLNRKQRTVITKDSEKFYSKWTDLRYGVPQGSILGPLLFIAFINDLPNSFPRSTCTFTLYADDTTALLKRNTFDDLKFIVEHTTRGINEWFQRHGLKLNEDKTKILQYKFRNNSVNTVVSNVNVIKFLGIHLDSKLNWSDHIDNLTKKLSSIRYALSILQKVTTIEACLAVYYAYAHSLLSYGVILWGNAVETNRVFLCQKFIIRTIFQLKSKTSCKPYFKKYGILTLHSLYILEIAKFVHKNTSYFEKHKFNHKYNTRNNQISFQYPHHNGKKFETGPLYMGLKIYNHIPESYKNLSISKFTSKLKETLSLKTCYGLDGFFNDKF</sequence>
<dbReference type="AlphaFoldDB" id="A0A1B6M7B9"/>